<keyword evidence="5" id="KW-1133">Transmembrane helix</keyword>
<keyword evidence="2" id="KW-0297">G-protein coupled receptor</keyword>
<dbReference type="EMBL" id="CAJNON010000290">
    <property type="protein sequence ID" value="CAF1172562.1"/>
    <property type="molecule type" value="Genomic_DNA"/>
</dbReference>
<evidence type="ECO:0000256" key="3">
    <source>
        <dbReference type="ARBA" id="ARBA00023170"/>
    </source>
</evidence>
<feature type="transmembrane region" description="Helical" evidence="5">
    <location>
        <begin position="164"/>
        <end position="190"/>
    </location>
</feature>
<keyword evidence="5" id="KW-0812">Transmembrane</keyword>
<dbReference type="Gene3D" id="1.20.1070.10">
    <property type="entry name" value="Rhodopsin 7-helix transmembrane proteins"/>
    <property type="match status" value="1"/>
</dbReference>
<keyword evidence="5" id="KW-0472">Membrane</keyword>
<evidence type="ECO:0000256" key="5">
    <source>
        <dbReference type="SAM" id="Phobius"/>
    </source>
</evidence>
<dbReference type="Proteomes" id="UP000663891">
    <property type="component" value="Unassembled WGS sequence"/>
</dbReference>
<protein>
    <recommendedName>
        <fullName evidence="8">G-protein coupled receptors family 1 profile domain-containing protein</fullName>
    </recommendedName>
</protein>
<dbReference type="AlphaFoldDB" id="A0A814UBZ9"/>
<keyword evidence="3" id="KW-0675">Receptor</keyword>
<proteinExistence type="predicted"/>
<dbReference type="SUPFAM" id="SSF81321">
    <property type="entry name" value="Family A G protein-coupled receptor-like"/>
    <property type="match status" value="1"/>
</dbReference>
<feature type="transmembrane region" description="Helical" evidence="5">
    <location>
        <begin position="223"/>
        <end position="244"/>
    </location>
</feature>
<comment type="subcellular location">
    <subcellularLocation>
        <location evidence="1">Membrane</location>
        <topology evidence="1">Multi-pass membrane protein</topology>
    </subcellularLocation>
</comment>
<evidence type="ECO:0000256" key="4">
    <source>
        <dbReference type="ARBA" id="ARBA00023224"/>
    </source>
</evidence>
<evidence type="ECO:0000313" key="7">
    <source>
        <dbReference type="Proteomes" id="UP000663891"/>
    </source>
</evidence>
<dbReference type="PANTHER" id="PTHR24243">
    <property type="entry name" value="G-PROTEIN COUPLED RECEPTOR"/>
    <property type="match status" value="1"/>
</dbReference>
<feature type="transmembrane region" description="Helical" evidence="5">
    <location>
        <begin position="275"/>
        <end position="295"/>
    </location>
</feature>
<dbReference type="GO" id="GO:0004930">
    <property type="term" value="F:G protein-coupled receptor activity"/>
    <property type="evidence" value="ECO:0007669"/>
    <property type="project" value="UniProtKB-KW"/>
</dbReference>
<keyword evidence="4" id="KW-0807">Transducer</keyword>
<evidence type="ECO:0000313" key="6">
    <source>
        <dbReference type="EMBL" id="CAF1172562.1"/>
    </source>
</evidence>
<gene>
    <name evidence="6" type="ORF">VCS650_LOCUS24008</name>
</gene>
<feature type="transmembrane region" description="Helical" evidence="5">
    <location>
        <begin position="44"/>
        <end position="64"/>
    </location>
</feature>
<feature type="transmembrane region" description="Helical" evidence="5">
    <location>
        <begin position="129"/>
        <end position="152"/>
    </location>
</feature>
<dbReference type="GO" id="GO:0016020">
    <property type="term" value="C:membrane"/>
    <property type="evidence" value="ECO:0007669"/>
    <property type="project" value="UniProtKB-SubCell"/>
</dbReference>
<name>A0A814UBZ9_9BILA</name>
<comment type="caution">
    <text evidence="6">The sequence shown here is derived from an EMBL/GenBank/DDBJ whole genome shotgun (WGS) entry which is preliminary data.</text>
</comment>
<evidence type="ECO:0000256" key="1">
    <source>
        <dbReference type="ARBA" id="ARBA00004141"/>
    </source>
</evidence>
<accession>A0A814UBZ9</accession>
<evidence type="ECO:0008006" key="8">
    <source>
        <dbReference type="Google" id="ProtNLM"/>
    </source>
</evidence>
<dbReference type="PANTHER" id="PTHR24243:SF208">
    <property type="entry name" value="PYROKININ-1 RECEPTOR"/>
    <property type="match status" value="1"/>
</dbReference>
<reference evidence="6" key="1">
    <citation type="submission" date="2021-02" db="EMBL/GenBank/DDBJ databases">
        <authorList>
            <person name="Nowell W R."/>
        </authorList>
    </citation>
    <scope>NUCLEOTIDE SEQUENCE</scope>
</reference>
<organism evidence="6 7">
    <name type="scientific">Adineta steineri</name>
    <dbReference type="NCBI Taxonomy" id="433720"/>
    <lineage>
        <taxon>Eukaryota</taxon>
        <taxon>Metazoa</taxon>
        <taxon>Spiralia</taxon>
        <taxon>Gnathifera</taxon>
        <taxon>Rotifera</taxon>
        <taxon>Eurotatoria</taxon>
        <taxon>Bdelloidea</taxon>
        <taxon>Adinetida</taxon>
        <taxon>Adinetidae</taxon>
        <taxon>Adineta</taxon>
    </lineage>
</organism>
<feature type="transmembrane region" description="Helical" evidence="5">
    <location>
        <begin position="15"/>
        <end position="37"/>
    </location>
</feature>
<sequence length="465" mass="53162">MASATLAFIQNQLNYYGFIIVLIFGVLGNVCIVILFSKRRQNSCSLYLLCGAVMNSANLIYNLPINIYSVYNWSLPLRFLVFCKLRFYISHAWSQSAKCFIILACIDRFILTSNGAHFRIFNRPLMQRCIIGGVLSFWHIFCIQLLIMAMIVNGTCGLFGLYSIVYFAYYVIVISIILPTIMGVYGTLAFRNMRRLHTRIRPMGNSNNECPVVDRIHRADRHLLIMTVSEAVVCVVSTSIYPIVYMETALTGFIGINKSPERIQIENFMLNVGSFLLYFNNAAPFYTYLIVSSAFRQHIKHYMMKLASPFTGRPVATMQITIPQVGLAVVDNNLMAVGGFDIDKQLESRTNIQKRHLASTEQTLFPLTAVNQKHKGEPRFSTRSNVTSKSNNNLNNKWVHQSDFNELKQQCLRQQQQLGLLLTKTHSLEHFVQLVDKRINEFSPAIVDKRHTKHSDILAKKQQKK</sequence>
<evidence type="ECO:0000256" key="2">
    <source>
        <dbReference type="ARBA" id="ARBA00023040"/>
    </source>
</evidence>